<keyword evidence="1" id="KW-1133">Transmembrane helix</keyword>
<feature type="transmembrane region" description="Helical" evidence="1">
    <location>
        <begin position="130"/>
        <end position="153"/>
    </location>
</feature>
<keyword evidence="1" id="KW-0472">Membrane</keyword>
<keyword evidence="3" id="KW-1185">Reference proteome</keyword>
<evidence type="ECO:0000313" key="3">
    <source>
        <dbReference type="Proteomes" id="UP000654370"/>
    </source>
</evidence>
<dbReference type="Proteomes" id="UP000654370">
    <property type="component" value="Unassembled WGS sequence"/>
</dbReference>
<dbReference type="EMBL" id="JAEPQZ010000009">
    <property type="protein sequence ID" value="KAG2177056.1"/>
    <property type="molecule type" value="Genomic_DNA"/>
</dbReference>
<protein>
    <submittedName>
        <fullName evidence="2">Uncharacterized protein</fullName>
    </submittedName>
</protein>
<dbReference type="OrthoDB" id="2398617at2759"/>
<feature type="non-terminal residue" evidence="2">
    <location>
        <position position="1"/>
    </location>
</feature>
<evidence type="ECO:0000256" key="1">
    <source>
        <dbReference type="SAM" id="Phobius"/>
    </source>
</evidence>
<gene>
    <name evidence="2" type="ORF">INT43_007712</name>
</gene>
<organism evidence="2 3">
    <name type="scientific">Mortierella isabellina</name>
    <name type="common">Filamentous fungus</name>
    <name type="synonym">Umbelopsis isabellina</name>
    <dbReference type="NCBI Taxonomy" id="91625"/>
    <lineage>
        <taxon>Eukaryota</taxon>
        <taxon>Fungi</taxon>
        <taxon>Fungi incertae sedis</taxon>
        <taxon>Mucoromycota</taxon>
        <taxon>Mucoromycotina</taxon>
        <taxon>Umbelopsidomycetes</taxon>
        <taxon>Umbelopsidales</taxon>
        <taxon>Umbelopsidaceae</taxon>
        <taxon>Umbelopsis</taxon>
    </lineage>
</organism>
<feature type="transmembrane region" description="Helical" evidence="1">
    <location>
        <begin position="20"/>
        <end position="41"/>
    </location>
</feature>
<evidence type="ECO:0000313" key="2">
    <source>
        <dbReference type="EMBL" id="KAG2177056.1"/>
    </source>
</evidence>
<feature type="transmembrane region" description="Helical" evidence="1">
    <location>
        <begin position="206"/>
        <end position="226"/>
    </location>
</feature>
<accession>A0A8H7PN91</accession>
<comment type="caution">
    <text evidence="2">The sequence shown here is derived from an EMBL/GenBank/DDBJ whole genome shotgun (WGS) entry which is preliminary data.</text>
</comment>
<reference evidence="2" key="1">
    <citation type="submission" date="2020-12" db="EMBL/GenBank/DDBJ databases">
        <title>Metabolic potential, ecology and presence of endohyphal bacteria is reflected in genomic diversity of Mucoromycotina.</title>
        <authorList>
            <person name="Muszewska A."/>
            <person name="Okrasinska A."/>
            <person name="Steczkiewicz K."/>
            <person name="Drgas O."/>
            <person name="Orlowska M."/>
            <person name="Perlinska-Lenart U."/>
            <person name="Aleksandrzak-Piekarczyk T."/>
            <person name="Szatraj K."/>
            <person name="Zielenkiewicz U."/>
            <person name="Pilsyk S."/>
            <person name="Malc E."/>
            <person name="Mieczkowski P."/>
            <person name="Kruszewska J.S."/>
            <person name="Biernat P."/>
            <person name="Pawlowska J."/>
        </authorList>
    </citation>
    <scope>NUCLEOTIDE SEQUENCE</scope>
    <source>
        <strain evidence="2">WA0000067209</strain>
    </source>
</reference>
<keyword evidence="1" id="KW-0812">Transmembrane</keyword>
<dbReference type="AlphaFoldDB" id="A0A8H7PN91"/>
<sequence length="242" mass="26326">SLTSFSFSSTVMRFYPPRSRLSVLAALLCMAAAVLVFLCLYSCSTSSMMRIYFLKFTSGSISVYYGWRYHCIIDSGATNCVYDNIVKYPLDLFSATLFNTTYPQIFANQVSLDSGTQPLFEATPLHNPQIVAAGFLCLICSLSAALIVILRLTTRKIVDRGQARGFLTLCGAALAMMMLALVSMLYDSGEQILNLEFPNIHAEVGNGKSLVGITFGLLFVAAAILLRGCLDDSSSDAGYSEL</sequence>
<feature type="transmembrane region" description="Helical" evidence="1">
    <location>
        <begin position="165"/>
        <end position="186"/>
    </location>
</feature>
<name>A0A8H7PN91_MORIS</name>
<proteinExistence type="predicted"/>